<feature type="transmembrane region" description="Helical" evidence="1">
    <location>
        <begin position="118"/>
        <end position="139"/>
    </location>
</feature>
<comment type="caution">
    <text evidence="2">The sequence shown here is derived from an EMBL/GenBank/DDBJ whole genome shotgun (WGS) entry which is preliminary data.</text>
</comment>
<name>A0A7C8I0S2_9PLEO</name>
<evidence type="ECO:0000256" key="1">
    <source>
        <dbReference type="SAM" id="Phobius"/>
    </source>
</evidence>
<keyword evidence="1" id="KW-1133">Transmembrane helix</keyword>
<feature type="transmembrane region" description="Helical" evidence="1">
    <location>
        <begin position="656"/>
        <end position="679"/>
    </location>
</feature>
<dbReference type="Proteomes" id="UP000481861">
    <property type="component" value="Unassembled WGS sequence"/>
</dbReference>
<keyword evidence="3" id="KW-1185">Reference proteome</keyword>
<dbReference type="OrthoDB" id="5287717at2759"/>
<dbReference type="EMBL" id="JAADJZ010000039">
    <property type="protein sequence ID" value="KAF2864871.1"/>
    <property type="molecule type" value="Genomic_DNA"/>
</dbReference>
<sequence>MDSTHSPLKNGRPMLMSRASSFTTASESFHAPPPPYKYTSHQESKTAYTGVKIHESTALSLVDSARGRTGLFIPRTTLLLMGPLLLTAGYAMIARFYLWEEAENDIVPYQPANARAVFYTWLIMSIFVLDWTKSALSGFEAAVLMRERISVDEVEERKRREQILAWHADHAWGSFSAWGKAVLTLGKHILKKARGDNEVKWDGPGLLWWYLALMVFLFTALIPLSGLSMNPVEVLVPSRRPVLVMGPNETTFDILTSNEAAEQASNRWRTRTVTTPDEPTIFYAPQEAANVSTTWFEDQIQADFVSRMSVPIANRSRMTNQTVTFFSGPRVVERLHGRAWGLLATLSCMPVHPYKDLHLLNVTGKANWTSLTSIMTSEDFATSSAQFGEGLFPVHSKGGETFGVQWNYIIATDGYVEGVKADYGNASALPLKGKVEVVLWQGYTNESMPDQTFREMSKHPFVVNSNTSSPSTTPFLGFGVRCDITSSAGTALLSGSKRTYSNFQKLPSKLAYNAAGVSSQLLEWPGILSLQSLVFEAFTTLTPGFMSPPKCKLPSISCNPWMGANRATGGVPVFNPRQNLSPNSSIGGTMQYPTIDPERMSLAMYKLFGETAIVVMASTPDNWISTPNSSAGDPGLGLFGFERADDLTPGSVPPTFILVMLCLWSLAVVIPPIAIGMLWKKREVEVVDGNLLWKFGIERGQEISSSLT</sequence>
<reference evidence="2 3" key="1">
    <citation type="submission" date="2020-01" db="EMBL/GenBank/DDBJ databases">
        <authorList>
            <consortium name="DOE Joint Genome Institute"/>
            <person name="Haridas S."/>
            <person name="Albert R."/>
            <person name="Binder M."/>
            <person name="Bloem J."/>
            <person name="Labutti K."/>
            <person name="Salamov A."/>
            <person name="Andreopoulos B."/>
            <person name="Baker S.E."/>
            <person name="Barry K."/>
            <person name="Bills G."/>
            <person name="Bluhm B.H."/>
            <person name="Cannon C."/>
            <person name="Castanera R."/>
            <person name="Culley D.E."/>
            <person name="Daum C."/>
            <person name="Ezra D."/>
            <person name="Gonzalez J.B."/>
            <person name="Henrissat B."/>
            <person name="Kuo A."/>
            <person name="Liang C."/>
            <person name="Lipzen A."/>
            <person name="Lutzoni F."/>
            <person name="Magnuson J."/>
            <person name="Mondo S."/>
            <person name="Nolan M."/>
            <person name="Ohm R."/>
            <person name="Pangilinan J."/>
            <person name="Park H.-J.H."/>
            <person name="Ramirez L."/>
            <person name="Alfaro M."/>
            <person name="Sun H."/>
            <person name="Tritt A."/>
            <person name="Yoshinaga Y."/>
            <person name="Zwiers L.-H.L."/>
            <person name="Turgeon B.G."/>
            <person name="Goodwin S.B."/>
            <person name="Spatafora J.W."/>
            <person name="Crous P.W."/>
            <person name="Grigoriev I.V."/>
        </authorList>
    </citation>
    <scope>NUCLEOTIDE SEQUENCE [LARGE SCALE GENOMIC DNA]</scope>
    <source>
        <strain evidence="2 3">CBS 611.86</strain>
    </source>
</reference>
<proteinExistence type="predicted"/>
<evidence type="ECO:0000313" key="3">
    <source>
        <dbReference type="Proteomes" id="UP000481861"/>
    </source>
</evidence>
<organism evidence="2 3">
    <name type="scientific">Massariosphaeria phaeospora</name>
    <dbReference type="NCBI Taxonomy" id="100035"/>
    <lineage>
        <taxon>Eukaryota</taxon>
        <taxon>Fungi</taxon>
        <taxon>Dikarya</taxon>
        <taxon>Ascomycota</taxon>
        <taxon>Pezizomycotina</taxon>
        <taxon>Dothideomycetes</taxon>
        <taxon>Pleosporomycetidae</taxon>
        <taxon>Pleosporales</taxon>
        <taxon>Pleosporales incertae sedis</taxon>
        <taxon>Massariosphaeria</taxon>
    </lineage>
</organism>
<gene>
    <name evidence="2" type="ORF">BDV95DRAFT_271657</name>
</gene>
<accession>A0A7C8I0S2</accession>
<keyword evidence="1" id="KW-0472">Membrane</keyword>
<feature type="transmembrane region" description="Helical" evidence="1">
    <location>
        <begin position="78"/>
        <end position="98"/>
    </location>
</feature>
<keyword evidence="1" id="KW-0812">Transmembrane</keyword>
<protein>
    <submittedName>
        <fullName evidence="2">Uncharacterized protein</fullName>
    </submittedName>
</protein>
<evidence type="ECO:0000313" key="2">
    <source>
        <dbReference type="EMBL" id="KAF2864871.1"/>
    </source>
</evidence>
<feature type="transmembrane region" description="Helical" evidence="1">
    <location>
        <begin position="207"/>
        <end position="229"/>
    </location>
</feature>
<dbReference type="AlphaFoldDB" id="A0A7C8I0S2"/>